<evidence type="ECO:0000256" key="4">
    <source>
        <dbReference type="ARBA" id="ARBA00023125"/>
    </source>
</evidence>
<evidence type="ECO:0000259" key="7">
    <source>
        <dbReference type="PROSITE" id="PS50048"/>
    </source>
</evidence>
<keyword evidence="1" id="KW-0479">Metal-binding</keyword>
<dbReference type="InterPro" id="IPR007219">
    <property type="entry name" value="XnlR_reg_dom"/>
</dbReference>
<keyword evidence="6" id="KW-0539">Nucleus</keyword>
<dbReference type="SUPFAM" id="SSF57701">
    <property type="entry name" value="Zn2/Cys6 DNA-binding domain"/>
    <property type="match status" value="1"/>
</dbReference>
<keyword evidence="3" id="KW-0805">Transcription regulation</keyword>
<evidence type="ECO:0000313" key="9">
    <source>
        <dbReference type="Proteomes" id="UP001610563"/>
    </source>
</evidence>
<accession>A0ABR4FNT4</accession>
<evidence type="ECO:0000313" key="8">
    <source>
        <dbReference type="EMBL" id="KAL2784921.1"/>
    </source>
</evidence>
<proteinExistence type="predicted"/>
<dbReference type="SMART" id="SM00066">
    <property type="entry name" value="GAL4"/>
    <property type="match status" value="1"/>
</dbReference>
<sequence length="620" mass="70487">MPLRRAKQACIHCHRRRIRCDVLQQRPCSNCVSQDVPCELGVSQRGKYPRKKSLKHQPTQLQPILPELATPAATSVSPRVVTTHTQSHSHSYTHSHTNHVPQRITEPTVFLGESSPLTSVMDPSQPPKLHYPLPDRLAPSSTRDDAVRLHQVQRAAQLESDGSLSFPPQETTDSLLQAYFRWFHPCFPILDRAAIYRGRCQGTLSPLLLQAMLFIGVSLCDDEAFARTEFPVRYRAKFLFYSRAKAIYEADAESSPTVKLQALFMLSFWRGGPSEERDVRFWLGVAISLAQKRGMHMMSKFSHPTREKKLWKRIWWALYIRDQQSAAALGLPPRIRDEDGDVAMLEPDDVLEDEVVDDPVFGQQRPQDVLYPVEMAKLARLLRTIVSTQYLHHQKPDLATRNALNQQLCLWESELPIELRLDAVTTDSLLLTGLLHLTYQYILALPSPSIQNQVNISRNLYILLYRPVFLDPTPLDDGQIALDAATKSSRIMEDLLSHHLVQHGPPHLITHAFSTLCIHTIHHRRSSGTTRTLAEHRARLCLLSLEELQKSWDLENWVLHLFFKGLDDGTAQSLRLSTPGEMGVSPEGSAGADDWYGWIPGDDEADALNLQNLEFLYRFL</sequence>
<evidence type="ECO:0000256" key="1">
    <source>
        <dbReference type="ARBA" id="ARBA00022723"/>
    </source>
</evidence>
<keyword evidence="9" id="KW-1185">Reference proteome</keyword>
<dbReference type="InterPro" id="IPR036864">
    <property type="entry name" value="Zn2-C6_fun-type_DNA-bd_sf"/>
</dbReference>
<protein>
    <submittedName>
        <fullName evidence="8">Fungal-specific transcription factor domain-containing protein</fullName>
    </submittedName>
</protein>
<dbReference type="PANTHER" id="PTHR47171:SF1">
    <property type="entry name" value="ZN(II)2CYS6 TRANSCRIPTION FACTOR (EUROFUNG)"/>
    <property type="match status" value="1"/>
</dbReference>
<dbReference type="Pfam" id="PF04082">
    <property type="entry name" value="Fungal_trans"/>
    <property type="match status" value="1"/>
</dbReference>
<dbReference type="EMBL" id="JBFTWV010000162">
    <property type="protein sequence ID" value="KAL2784921.1"/>
    <property type="molecule type" value="Genomic_DNA"/>
</dbReference>
<dbReference type="InterPro" id="IPR001138">
    <property type="entry name" value="Zn2Cys6_DnaBD"/>
</dbReference>
<dbReference type="Pfam" id="PF00172">
    <property type="entry name" value="Zn_clus"/>
    <property type="match status" value="1"/>
</dbReference>
<dbReference type="CDD" id="cd00067">
    <property type="entry name" value="GAL4"/>
    <property type="match status" value="1"/>
</dbReference>
<evidence type="ECO:0000256" key="2">
    <source>
        <dbReference type="ARBA" id="ARBA00022833"/>
    </source>
</evidence>
<dbReference type="SMART" id="SM00906">
    <property type="entry name" value="Fungal_trans"/>
    <property type="match status" value="1"/>
</dbReference>
<keyword evidence="2" id="KW-0862">Zinc</keyword>
<dbReference type="PANTHER" id="PTHR47171">
    <property type="entry name" value="FARA-RELATED"/>
    <property type="match status" value="1"/>
</dbReference>
<comment type="caution">
    <text evidence="8">The sequence shown here is derived from an EMBL/GenBank/DDBJ whole genome shotgun (WGS) entry which is preliminary data.</text>
</comment>
<dbReference type="InterPro" id="IPR052073">
    <property type="entry name" value="Amide_Lactam_Regulators"/>
</dbReference>
<evidence type="ECO:0000256" key="5">
    <source>
        <dbReference type="ARBA" id="ARBA00023163"/>
    </source>
</evidence>
<organism evidence="8 9">
    <name type="scientific">Aspergillus keveii</name>
    <dbReference type="NCBI Taxonomy" id="714993"/>
    <lineage>
        <taxon>Eukaryota</taxon>
        <taxon>Fungi</taxon>
        <taxon>Dikarya</taxon>
        <taxon>Ascomycota</taxon>
        <taxon>Pezizomycotina</taxon>
        <taxon>Eurotiomycetes</taxon>
        <taxon>Eurotiomycetidae</taxon>
        <taxon>Eurotiales</taxon>
        <taxon>Aspergillaceae</taxon>
        <taxon>Aspergillus</taxon>
        <taxon>Aspergillus subgen. Nidulantes</taxon>
    </lineage>
</organism>
<reference evidence="8 9" key="1">
    <citation type="submission" date="2024-07" db="EMBL/GenBank/DDBJ databases">
        <title>Section-level genome sequencing and comparative genomics of Aspergillus sections Usti and Cavernicolus.</title>
        <authorList>
            <consortium name="Lawrence Berkeley National Laboratory"/>
            <person name="Nybo J.L."/>
            <person name="Vesth T.C."/>
            <person name="Theobald S."/>
            <person name="Frisvad J.C."/>
            <person name="Larsen T.O."/>
            <person name="Kjaerboelling I."/>
            <person name="Rothschild-Mancinelli K."/>
            <person name="Lyhne E.K."/>
            <person name="Kogle M.E."/>
            <person name="Barry K."/>
            <person name="Clum A."/>
            <person name="Na H."/>
            <person name="Ledsgaard L."/>
            <person name="Lin J."/>
            <person name="Lipzen A."/>
            <person name="Kuo A."/>
            <person name="Riley R."/>
            <person name="Mondo S."/>
            <person name="Labutti K."/>
            <person name="Haridas S."/>
            <person name="Pangalinan J."/>
            <person name="Salamov A.A."/>
            <person name="Simmons B.A."/>
            <person name="Magnuson J.K."/>
            <person name="Chen J."/>
            <person name="Drula E."/>
            <person name="Henrissat B."/>
            <person name="Wiebenga A."/>
            <person name="Lubbers R.J."/>
            <person name="Gomes A.C."/>
            <person name="Makela M.R."/>
            <person name="Stajich J."/>
            <person name="Grigoriev I.V."/>
            <person name="Mortensen U.H."/>
            <person name="De Vries R.P."/>
            <person name="Baker S.E."/>
            <person name="Andersen M.R."/>
        </authorList>
    </citation>
    <scope>NUCLEOTIDE SEQUENCE [LARGE SCALE GENOMIC DNA]</scope>
    <source>
        <strain evidence="8 9">CBS 209.92</strain>
    </source>
</reference>
<evidence type="ECO:0000256" key="3">
    <source>
        <dbReference type="ARBA" id="ARBA00023015"/>
    </source>
</evidence>
<dbReference type="PROSITE" id="PS50048">
    <property type="entry name" value="ZN2_CY6_FUNGAL_2"/>
    <property type="match status" value="1"/>
</dbReference>
<dbReference type="Proteomes" id="UP001610563">
    <property type="component" value="Unassembled WGS sequence"/>
</dbReference>
<evidence type="ECO:0000256" key="6">
    <source>
        <dbReference type="ARBA" id="ARBA00023242"/>
    </source>
</evidence>
<dbReference type="Gene3D" id="4.10.240.10">
    <property type="entry name" value="Zn(2)-C6 fungal-type DNA-binding domain"/>
    <property type="match status" value="1"/>
</dbReference>
<name>A0ABR4FNT4_9EURO</name>
<keyword evidence="5" id="KW-0804">Transcription</keyword>
<dbReference type="CDD" id="cd12148">
    <property type="entry name" value="fungal_TF_MHR"/>
    <property type="match status" value="1"/>
</dbReference>
<dbReference type="PROSITE" id="PS00463">
    <property type="entry name" value="ZN2_CY6_FUNGAL_1"/>
    <property type="match status" value="1"/>
</dbReference>
<feature type="domain" description="Zn(2)-C6 fungal-type" evidence="7">
    <location>
        <begin position="9"/>
        <end position="40"/>
    </location>
</feature>
<gene>
    <name evidence="8" type="ORF">BJX66DRAFT_343595</name>
</gene>
<keyword evidence="4" id="KW-0238">DNA-binding</keyword>